<reference evidence="1" key="1">
    <citation type="submission" date="2022-01" db="EMBL/GenBank/DDBJ databases">
        <authorList>
            <person name="King R."/>
        </authorList>
    </citation>
    <scope>NUCLEOTIDE SEQUENCE</scope>
</reference>
<evidence type="ECO:0000313" key="2">
    <source>
        <dbReference type="Proteomes" id="UP001152798"/>
    </source>
</evidence>
<protein>
    <submittedName>
        <fullName evidence="1">Uncharacterized protein</fullName>
    </submittedName>
</protein>
<keyword evidence="2" id="KW-1185">Reference proteome</keyword>
<dbReference type="AlphaFoldDB" id="A0A9P0HBP0"/>
<dbReference type="EMBL" id="OV725080">
    <property type="protein sequence ID" value="CAH1398882.1"/>
    <property type="molecule type" value="Genomic_DNA"/>
</dbReference>
<gene>
    <name evidence="1" type="ORF">NEZAVI_LOCUS8451</name>
</gene>
<evidence type="ECO:0000313" key="1">
    <source>
        <dbReference type="EMBL" id="CAH1398882.1"/>
    </source>
</evidence>
<name>A0A9P0HBP0_NEZVI</name>
<dbReference type="Proteomes" id="UP001152798">
    <property type="component" value="Chromosome 4"/>
</dbReference>
<accession>A0A9P0HBP0</accession>
<proteinExistence type="predicted"/>
<organism evidence="1 2">
    <name type="scientific">Nezara viridula</name>
    <name type="common">Southern green stink bug</name>
    <name type="synonym">Cimex viridulus</name>
    <dbReference type="NCBI Taxonomy" id="85310"/>
    <lineage>
        <taxon>Eukaryota</taxon>
        <taxon>Metazoa</taxon>
        <taxon>Ecdysozoa</taxon>
        <taxon>Arthropoda</taxon>
        <taxon>Hexapoda</taxon>
        <taxon>Insecta</taxon>
        <taxon>Pterygota</taxon>
        <taxon>Neoptera</taxon>
        <taxon>Paraneoptera</taxon>
        <taxon>Hemiptera</taxon>
        <taxon>Heteroptera</taxon>
        <taxon>Panheteroptera</taxon>
        <taxon>Pentatomomorpha</taxon>
        <taxon>Pentatomoidea</taxon>
        <taxon>Pentatomidae</taxon>
        <taxon>Pentatominae</taxon>
        <taxon>Nezara</taxon>
    </lineage>
</organism>
<sequence length="19" mass="2514">MKKDNIRRYVFYTIYPCFR</sequence>